<proteinExistence type="predicted"/>
<dbReference type="Proteomes" id="UP000017429">
    <property type="component" value="Chromosome"/>
</dbReference>
<organism evidence="1 2">
    <name type="scientific">Mucispirillum schaedleri ASF457</name>
    <dbReference type="NCBI Taxonomy" id="1379858"/>
    <lineage>
        <taxon>Bacteria</taxon>
        <taxon>Pseudomonadati</taxon>
        <taxon>Deferribacterota</taxon>
        <taxon>Deferribacteres</taxon>
        <taxon>Deferribacterales</taxon>
        <taxon>Mucispirillaceae</taxon>
        <taxon>Mucispirillum</taxon>
    </lineage>
</organism>
<sequence>MMKYILALISAFAVILAVILIQKQSEDKNSAVSKTEKTSDIAELVSKLKPLVDEVSLKHFQNDEAVYNNYKNHLMMIDMLSEQIMDNITDIKAFEKYNIEDYNAFRFSAKMDLLSSLSTASLYEKQDNMTSAAFAKSFLEYIKLYSIPLKSLYNENIDVNNYLKEYKEPYYNHQQGMQEYKRQLSFLNNIQKIIDTLNLSEEDNKIRYNLIDKSYKSYVLYSINSGLYENIEQFAQWEIYKDKYILDDYQQTYLNNLYKYKSIKALKNVYLVKIYMQFIMLDDKYAENLSNLAAMEQEYPEEFYEESTLFVSGCTNPEYLLENTLNKCIDFIKNAEKDDAFSYLEDENIADYVMVNDTLCASKNDFGCKFYNNDNIMCKTLKERFSD</sequence>
<accession>V2Q0M1</accession>
<name>V2Q0M1_9BACT</name>
<reference evidence="1" key="1">
    <citation type="journal article" date="2014" name="Genome Announc.">
        <title>Draft genome sequences of the altered schaedler flora, a defined bacterial community from gnotobiotic mice.</title>
        <authorList>
            <person name="Wannemuehler M.J."/>
            <person name="Overstreet A.M."/>
            <person name="Ward D.V."/>
            <person name="Phillips G.J."/>
        </authorList>
    </citation>
    <scope>NUCLEOTIDE SEQUENCE</scope>
    <source>
        <strain evidence="1">ASF457</strain>
    </source>
</reference>
<dbReference type="EMBL" id="CP097562">
    <property type="protein sequence ID" value="USF24194.1"/>
    <property type="molecule type" value="Genomic_DNA"/>
</dbReference>
<dbReference type="AlphaFoldDB" id="V2Q0M1"/>
<dbReference type="RefSeq" id="WP_023275563.1">
    <property type="nucleotide sequence ID" value="NZ_CP097562.1"/>
</dbReference>
<keyword evidence="2" id="KW-1185">Reference proteome</keyword>
<protein>
    <submittedName>
        <fullName evidence="1">Uncharacterized protein</fullName>
    </submittedName>
</protein>
<evidence type="ECO:0000313" key="2">
    <source>
        <dbReference type="Proteomes" id="UP000017429"/>
    </source>
</evidence>
<dbReference type="KEGG" id="msch:N508_001276"/>
<reference evidence="1" key="2">
    <citation type="submission" date="2022-05" db="EMBL/GenBank/DDBJ databases">
        <authorList>
            <person name="Proctor A.L."/>
            <person name="Phillips G.J."/>
            <person name="Wannemuehler M.J."/>
        </authorList>
    </citation>
    <scope>NUCLEOTIDE SEQUENCE</scope>
    <source>
        <strain evidence="1">ASF457</strain>
    </source>
</reference>
<gene>
    <name evidence="1" type="ORF">N508_001276</name>
</gene>
<evidence type="ECO:0000313" key="1">
    <source>
        <dbReference type="EMBL" id="USF24194.1"/>
    </source>
</evidence>
<reference evidence="1" key="3">
    <citation type="submission" date="2022-06" db="EMBL/GenBank/DDBJ databases">
        <title>Resources to Facilitate Use of the Altered Schaedler Flora (ASF) Mouse Model to Study Microbiome Function.</title>
        <authorList>
            <person name="Proctor A."/>
            <person name="Parvinroo S."/>
            <person name="Richie T."/>
            <person name="Jia X."/>
            <person name="Lee S.T.M."/>
            <person name="Karp P.D."/>
            <person name="Paley S."/>
            <person name="Kostic A.D."/>
            <person name="Pierre J.F."/>
            <person name="Wannemuehler M.J."/>
            <person name="Phillips G.J."/>
        </authorList>
    </citation>
    <scope>NUCLEOTIDE SEQUENCE</scope>
    <source>
        <strain evidence="1">ASF457</strain>
    </source>
</reference>